<dbReference type="PROSITE" id="PS51257">
    <property type="entry name" value="PROKAR_LIPOPROTEIN"/>
    <property type="match status" value="1"/>
</dbReference>
<name>A7RRC5_NEMVE</name>
<protein>
    <submittedName>
        <fullName evidence="2">Uncharacterized protein</fullName>
    </submittedName>
</protein>
<proteinExistence type="predicted"/>
<keyword evidence="3" id="KW-1185">Reference proteome</keyword>
<dbReference type="AlphaFoldDB" id="A7RRC5"/>
<dbReference type="HOGENOM" id="CLU_1361866_0_0_1"/>
<feature type="transmembrane region" description="Helical" evidence="1">
    <location>
        <begin position="55"/>
        <end position="78"/>
    </location>
</feature>
<evidence type="ECO:0000313" key="2">
    <source>
        <dbReference type="EMBL" id="EDO45988.1"/>
    </source>
</evidence>
<evidence type="ECO:0000256" key="1">
    <source>
        <dbReference type="SAM" id="Phobius"/>
    </source>
</evidence>
<gene>
    <name evidence="2" type="ORF">NEMVEDRAFT_v1g240134</name>
</gene>
<keyword evidence="1" id="KW-1133">Transmembrane helix</keyword>
<keyword evidence="1" id="KW-0472">Membrane</keyword>
<reference evidence="2 3" key="1">
    <citation type="journal article" date="2007" name="Science">
        <title>Sea anemone genome reveals ancestral eumetazoan gene repertoire and genomic organization.</title>
        <authorList>
            <person name="Putnam N.H."/>
            <person name="Srivastava M."/>
            <person name="Hellsten U."/>
            <person name="Dirks B."/>
            <person name="Chapman J."/>
            <person name="Salamov A."/>
            <person name="Terry A."/>
            <person name="Shapiro H."/>
            <person name="Lindquist E."/>
            <person name="Kapitonov V.V."/>
            <person name="Jurka J."/>
            <person name="Genikhovich G."/>
            <person name="Grigoriev I.V."/>
            <person name="Lucas S.M."/>
            <person name="Steele R.E."/>
            <person name="Finnerty J.R."/>
            <person name="Technau U."/>
            <person name="Martindale M.Q."/>
            <person name="Rokhsar D.S."/>
        </authorList>
    </citation>
    <scope>NUCLEOTIDE SEQUENCE [LARGE SCALE GENOMIC DNA]</scope>
    <source>
        <strain evidence="3">CH2 X CH6</strain>
    </source>
</reference>
<dbReference type="Proteomes" id="UP000001593">
    <property type="component" value="Unassembled WGS sequence"/>
</dbReference>
<dbReference type="InParanoid" id="A7RRC5"/>
<dbReference type="EMBL" id="DS469531">
    <property type="protein sequence ID" value="EDO45988.1"/>
    <property type="molecule type" value="Genomic_DNA"/>
</dbReference>
<accession>A7RRC5</accession>
<feature type="transmembrane region" description="Helical" evidence="1">
    <location>
        <begin position="20"/>
        <end position="43"/>
    </location>
</feature>
<sequence>MYLDKKNEVPPYRLTGPRSILKYIIILSTCLASACIVVAHRAFGNNYTWEYQTRYMLFLGTSLFGFLSSIIILVVFLTELDKVLCTRRVMEMILEFNLRRQSCGYLRAKYLQYLHPCYGPGRAHFKKVIATCLSLNISRDPLLVPLPQPNISALATVGGGVDALTLTILDKVDPRVHPLSPTNLKPFRMLRPVAALSDFTV</sequence>
<organism evidence="2 3">
    <name type="scientific">Nematostella vectensis</name>
    <name type="common">Starlet sea anemone</name>
    <dbReference type="NCBI Taxonomy" id="45351"/>
    <lineage>
        <taxon>Eukaryota</taxon>
        <taxon>Metazoa</taxon>
        <taxon>Cnidaria</taxon>
        <taxon>Anthozoa</taxon>
        <taxon>Hexacorallia</taxon>
        <taxon>Actiniaria</taxon>
        <taxon>Edwardsiidae</taxon>
        <taxon>Nematostella</taxon>
    </lineage>
</organism>
<keyword evidence="1" id="KW-0812">Transmembrane</keyword>
<evidence type="ECO:0000313" key="3">
    <source>
        <dbReference type="Proteomes" id="UP000001593"/>
    </source>
</evidence>